<keyword evidence="2" id="KW-1185">Reference proteome</keyword>
<reference evidence="1 2" key="1">
    <citation type="submission" date="2020-03" db="EMBL/GenBank/DDBJ databases">
        <title>Alteromonas ponticola sp. nov., isolated from seawater.</title>
        <authorList>
            <person name="Yoon J.-H."/>
            <person name="Kim Y.-O."/>
        </authorList>
    </citation>
    <scope>NUCLEOTIDE SEQUENCE [LARGE SCALE GENOMIC DNA]</scope>
    <source>
        <strain evidence="1 2">MYP5</strain>
    </source>
</reference>
<proteinExistence type="predicted"/>
<evidence type="ECO:0000313" key="2">
    <source>
        <dbReference type="Proteomes" id="UP000709336"/>
    </source>
</evidence>
<dbReference type="PROSITE" id="PS51257">
    <property type="entry name" value="PROKAR_LIPOPROTEIN"/>
    <property type="match status" value="1"/>
</dbReference>
<organism evidence="1 2">
    <name type="scientific">Alteromonas ponticola</name>
    <dbReference type="NCBI Taxonomy" id="2720613"/>
    <lineage>
        <taxon>Bacteria</taxon>
        <taxon>Pseudomonadati</taxon>
        <taxon>Pseudomonadota</taxon>
        <taxon>Gammaproteobacteria</taxon>
        <taxon>Alteromonadales</taxon>
        <taxon>Alteromonadaceae</taxon>
        <taxon>Alteromonas/Salinimonas group</taxon>
        <taxon>Alteromonas</taxon>
    </lineage>
</organism>
<dbReference type="RefSeq" id="WP_169210539.1">
    <property type="nucleotide sequence ID" value="NZ_JAATNW010000004.1"/>
</dbReference>
<gene>
    <name evidence="1" type="ORF">HCJ96_08080</name>
</gene>
<sequence length="127" mass="14824">MYKFVFSLFIVTFLTACNSLPDDSQLAKEDYGTFPQDYELIIKAWYNKTESHPTSMFINYITKPKRYWLANKLGDAWYGYLVCVTIDSKNRLGAYSGFRRDAFIIKNDHVIKYIEDGSWWGEKLCGG</sequence>
<comment type="caution">
    <text evidence="1">The sequence shown here is derived from an EMBL/GenBank/DDBJ whole genome shotgun (WGS) entry which is preliminary data.</text>
</comment>
<protein>
    <submittedName>
        <fullName evidence="1">Uncharacterized protein</fullName>
    </submittedName>
</protein>
<dbReference type="EMBL" id="JAATNW010000004">
    <property type="protein sequence ID" value="NMH59970.1"/>
    <property type="molecule type" value="Genomic_DNA"/>
</dbReference>
<dbReference type="Proteomes" id="UP000709336">
    <property type="component" value="Unassembled WGS sequence"/>
</dbReference>
<evidence type="ECO:0000313" key="1">
    <source>
        <dbReference type="EMBL" id="NMH59970.1"/>
    </source>
</evidence>
<name>A0ABX1R0H7_9ALTE</name>
<accession>A0ABX1R0H7</accession>